<reference evidence="2" key="1">
    <citation type="submission" date="2022-11" db="EMBL/GenBank/DDBJ databases">
        <title>Genome Sequence of Cubamyces cubensis.</title>
        <authorList>
            <person name="Buettner E."/>
        </authorList>
    </citation>
    <scope>NUCLEOTIDE SEQUENCE</scope>
    <source>
        <strain evidence="2">MPL-01</strain>
    </source>
</reference>
<feature type="region of interest" description="Disordered" evidence="1">
    <location>
        <begin position="313"/>
        <end position="418"/>
    </location>
</feature>
<feature type="compositionally biased region" description="Low complexity" evidence="1">
    <location>
        <begin position="464"/>
        <end position="475"/>
    </location>
</feature>
<proteinExistence type="predicted"/>
<name>A0AAD7TY97_9APHY</name>
<protein>
    <submittedName>
        <fullName evidence="2">Uncharacterized protein</fullName>
    </submittedName>
</protein>
<feature type="compositionally biased region" description="Low complexity" evidence="1">
    <location>
        <begin position="721"/>
        <end position="730"/>
    </location>
</feature>
<gene>
    <name evidence="2" type="ORF">ONZ51_g4447</name>
</gene>
<feature type="region of interest" description="Disordered" evidence="1">
    <location>
        <begin position="186"/>
        <end position="243"/>
    </location>
</feature>
<feature type="compositionally biased region" description="Low complexity" evidence="1">
    <location>
        <begin position="186"/>
        <end position="212"/>
    </location>
</feature>
<evidence type="ECO:0000313" key="3">
    <source>
        <dbReference type="Proteomes" id="UP001215151"/>
    </source>
</evidence>
<dbReference type="Proteomes" id="UP001215151">
    <property type="component" value="Unassembled WGS sequence"/>
</dbReference>
<feature type="region of interest" description="Disordered" evidence="1">
    <location>
        <begin position="1174"/>
        <end position="1206"/>
    </location>
</feature>
<feature type="compositionally biased region" description="Gly residues" evidence="1">
    <location>
        <begin position="709"/>
        <end position="720"/>
    </location>
</feature>
<feature type="compositionally biased region" description="Low complexity" evidence="1">
    <location>
        <begin position="136"/>
        <end position="160"/>
    </location>
</feature>
<dbReference type="AlphaFoldDB" id="A0AAD7TY97"/>
<feature type="compositionally biased region" description="Low complexity" evidence="1">
    <location>
        <begin position="329"/>
        <end position="386"/>
    </location>
</feature>
<feature type="compositionally biased region" description="Gly residues" evidence="1">
    <location>
        <begin position="755"/>
        <end position="771"/>
    </location>
</feature>
<keyword evidence="3" id="KW-1185">Reference proteome</keyword>
<feature type="compositionally biased region" description="Basic and acidic residues" evidence="1">
    <location>
        <begin position="401"/>
        <end position="410"/>
    </location>
</feature>
<organism evidence="2 3">
    <name type="scientific">Trametes cubensis</name>
    <dbReference type="NCBI Taxonomy" id="1111947"/>
    <lineage>
        <taxon>Eukaryota</taxon>
        <taxon>Fungi</taxon>
        <taxon>Dikarya</taxon>
        <taxon>Basidiomycota</taxon>
        <taxon>Agaricomycotina</taxon>
        <taxon>Agaricomycetes</taxon>
        <taxon>Polyporales</taxon>
        <taxon>Polyporaceae</taxon>
        <taxon>Trametes</taxon>
    </lineage>
</organism>
<dbReference type="EMBL" id="JAPEVG010000086">
    <property type="protein sequence ID" value="KAJ8487020.1"/>
    <property type="molecule type" value="Genomic_DNA"/>
</dbReference>
<feature type="compositionally biased region" description="Pro residues" evidence="1">
    <location>
        <begin position="1181"/>
        <end position="1206"/>
    </location>
</feature>
<sequence>MTSMQEIQSTAPADCDLQQFQQFQQPDPQQAFANIVPSSHSDPTSLTPDPATHMHVSMPSLFPQHVDPVSAVPMAMHMSMSSLSSSSEDLSAAMDVMAAPLPSSQAASPGVIPDISSQSGMYGMDPRLTNIDAVDPSHPLLSSPSATSASTNASHASSPALTGVTPSYSAGSSSLASALDGMGVARSRSGSAASPAHLTGSGSDLGFPSSGSGPSGGAHETGFQFPPPGFENPMQASNDSVQDVPGGAHLLVLGDMLKNIARTASSGSEACHMGQSGDAREIVTLLKKNVLLVAELVAAMQLDDGSGAAVGLIPQPGSGPGNAPNGLTASSASGSAAAAMNVEQPSQQQQPQSTQQQQRTPPPSQQASMSSISSASSDSATMSDGSELSRKRCASSVAGDRVVKSMKLEPPEDSAPALQIPSSAAMPQAMMPQTNFSYTYPMSSVPPTLSSVAEMSAVPPPMPSSLSSSSRPPSSAGIPAHLSLGMLPDASQQVAAMHSALHQPTAIDPIASMTHPSDFVSPASTTSGASTVMSGYAPPGSVWPDGRVAVPRQHHHSLSTGSILTVGQTVSNPIPIPGPSTQMSYSTPMYSPTQRTHLQQPPLNAASATLGRASRSHSISQLHAAGNPFAYVPDGVSHPTMYESTSTAAAVAAAAAAAQSRPSTSAGVGVNAAVGRFSRPSSPEYGDEDSDDDELGYINASHHHSPAGQGMGDGSVGSVGGAESKSSAEGHGNGPSRGSAGQQRRMSRTSPSNEGAGGSGTGGAGSSGSGSGSSSSSSHGNEVPQEYRAEVERIFFEFLNEICSNLDATDSKGEPIHQTLMAKKMQRLDESPDFRPFKFRIQAFTNAFLEEPYISRFNEEGKKSKSKGNHIWHVDAKKAEGGWIFRPFKRKLAGTPPGRRASRTNMPVTYSSPSLPSWLSWKDDSLTGIPPPDAQSCDVTVEARFMQDGKEEVLTHTVHITIAPMAAVDSSFTPSRRPSLVGDIHNPRRILSDSVVSGVAPPTAAPRLMRVPPPSLSAPPPPAVAPESQVVQVLTTAAQRVAQEAQSQVVASPNEAGPELQALAKQQHVLTVTAQAISSKIAGEVPEGGVAQSNALTAAAQQVVLHAARQVVADRTVAAVTSGLPPAVAAAAAPQVTVKEVSVATQSAVAQAVDMIGPLSSEVDVLMTAKSLLQQRAPSGNSPPGPFDLPPPVAVPPPPGVYFPPS</sequence>
<feature type="region of interest" description="Disordered" evidence="1">
    <location>
        <begin position="102"/>
        <end position="167"/>
    </location>
</feature>
<feature type="compositionally biased region" description="Acidic residues" evidence="1">
    <location>
        <begin position="685"/>
        <end position="695"/>
    </location>
</feature>
<evidence type="ECO:0000313" key="2">
    <source>
        <dbReference type="EMBL" id="KAJ8487020.1"/>
    </source>
</evidence>
<comment type="caution">
    <text evidence="2">The sequence shown here is derived from an EMBL/GenBank/DDBJ whole genome shotgun (WGS) entry which is preliminary data.</text>
</comment>
<evidence type="ECO:0000256" key="1">
    <source>
        <dbReference type="SAM" id="MobiDB-lite"/>
    </source>
</evidence>
<feature type="compositionally biased region" description="Polar residues" evidence="1">
    <location>
        <begin position="739"/>
        <end position="753"/>
    </location>
</feature>
<feature type="region of interest" description="Disordered" evidence="1">
    <location>
        <begin position="675"/>
        <end position="785"/>
    </location>
</feature>
<accession>A0AAD7TY97</accession>
<feature type="region of interest" description="Disordered" evidence="1">
    <location>
        <begin position="459"/>
        <end position="480"/>
    </location>
</feature>